<evidence type="ECO:0000313" key="13">
    <source>
        <dbReference type="EMBL" id="GHG04681.1"/>
    </source>
</evidence>
<keyword evidence="3 10" id="KW-0436">Ligase</keyword>
<dbReference type="Gene3D" id="3.90.190.20">
    <property type="entry name" value="Mur ligase, C-terminal domain"/>
    <property type="match status" value="1"/>
</dbReference>
<evidence type="ECO:0000259" key="12">
    <source>
        <dbReference type="Pfam" id="PF08245"/>
    </source>
</evidence>
<feature type="domain" description="Mur ligase central" evidence="12">
    <location>
        <begin position="58"/>
        <end position="275"/>
    </location>
</feature>
<accession>A0ABQ3K632</accession>
<organism evidence="13 14">
    <name type="scientific">Deinococcus piscis</name>
    <dbReference type="NCBI Taxonomy" id="394230"/>
    <lineage>
        <taxon>Bacteria</taxon>
        <taxon>Thermotogati</taxon>
        <taxon>Deinococcota</taxon>
        <taxon>Deinococci</taxon>
        <taxon>Deinococcales</taxon>
        <taxon>Deinococcaceae</taxon>
        <taxon>Deinococcus</taxon>
    </lineage>
</organism>
<keyword evidence="14" id="KW-1185">Reference proteome</keyword>
<evidence type="ECO:0000256" key="5">
    <source>
        <dbReference type="ARBA" id="ARBA00022741"/>
    </source>
</evidence>
<protein>
    <recommendedName>
        <fullName evidence="2">tetrahydrofolate synthase</fullName>
        <ecNumber evidence="2">6.3.2.17</ecNumber>
    </recommendedName>
    <alternativeName>
        <fullName evidence="8">Tetrahydrofolylpolyglutamate synthase</fullName>
    </alternativeName>
</protein>
<comment type="similarity">
    <text evidence="1 10">Belongs to the folylpolyglutamate synthase family.</text>
</comment>
<dbReference type="InterPro" id="IPR036615">
    <property type="entry name" value="Mur_ligase_C_dom_sf"/>
</dbReference>
<dbReference type="EC" id="6.3.2.17" evidence="2"/>
<evidence type="ECO:0000313" key="14">
    <source>
        <dbReference type="Proteomes" id="UP000632154"/>
    </source>
</evidence>
<evidence type="ECO:0000256" key="10">
    <source>
        <dbReference type="PIRNR" id="PIRNR001563"/>
    </source>
</evidence>
<evidence type="ECO:0000256" key="1">
    <source>
        <dbReference type="ARBA" id="ARBA00008276"/>
    </source>
</evidence>
<dbReference type="Pfam" id="PF02875">
    <property type="entry name" value="Mur_ligase_C"/>
    <property type="match status" value="1"/>
</dbReference>
<dbReference type="Proteomes" id="UP000632154">
    <property type="component" value="Unassembled WGS sequence"/>
</dbReference>
<sequence>MPAKADLKTPAGGDPSLAQHLDWLYSIQRFGMQPGLERIEALLARLGRPERRFRSVLIGGTNGKGSVAASLAAALQEAGHRTGLFTSPHLTHFAERFRVDGEQAEGKELLAALEAVRPHAEAVGATFFEVVTALGCWLFARAEVEWAVMEVGLGGRLDATNALSAELSVITNVGLDHTDVLGDSVEAIAAEKAGILRAGRPAVTASTPALWPLLEQSEADLWTLGREFSFRVKELGLQGAALELCWPGATEPLLLRTPLLGTHGAANAALAAVAALRLGVEAQAVSRGLTQTHWPGRLEFLTVQGHSWLLDGAHNPDGAQALADTLDLLELPPVRLIFGTSADKAVEEMVQVLAPRVSDVILTQAQWSPRAAEPSFLRPLWEAQGIPVREAALPVQALALAAPPSWSTAPAAAPTVVCGSLYLVGEVRGLLLEQTAEKRERWQ</sequence>
<dbReference type="Gene3D" id="3.40.1190.10">
    <property type="entry name" value="Mur-like, catalytic domain"/>
    <property type="match status" value="1"/>
</dbReference>
<proteinExistence type="inferred from homology"/>
<comment type="catalytic activity">
    <reaction evidence="9">
        <text>(6S)-5,6,7,8-tetrahydrofolyl-(gamma-L-Glu)(n) + L-glutamate + ATP = (6S)-5,6,7,8-tetrahydrofolyl-(gamma-L-Glu)(n+1) + ADP + phosphate + H(+)</text>
        <dbReference type="Rhea" id="RHEA:10580"/>
        <dbReference type="Rhea" id="RHEA-COMP:14738"/>
        <dbReference type="Rhea" id="RHEA-COMP:14740"/>
        <dbReference type="ChEBI" id="CHEBI:15378"/>
        <dbReference type="ChEBI" id="CHEBI:29985"/>
        <dbReference type="ChEBI" id="CHEBI:30616"/>
        <dbReference type="ChEBI" id="CHEBI:43474"/>
        <dbReference type="ChEBI" id="CHEBI:141005"/>
        <dbReference type="ChEBI" id="CHEBI:456216"/>
        <dbReference type="EC" id="6.3.2.17"/>
    </reaction>
</comment>
<evidence type="ECO:0000256" key="7">
    <source>
        <dbReference type="ARBA" id="ARBA00022842"/>
    </source>
</evidence>
<evidence type="ECO:0000259" key="11">
    <source>
        <dbReference type="Pfam" id="PF02875"/>
    </source>
</evidence>
<dbReference type="InterPro" id="IPR001645">
    <property type="entry name" value="Folylpolyglutamate_synth"/>
</dbReference>
<dbReference type="InterPro" id="IPR036565">
    <property type="entry name" value="Mur-like_cat_sf"/>
</dbReference>
<evidence type="ECO:0000256" key="8">
    <source>
        <dbReference type="ARBA" id="ARBA00030592"/>
    </source>
</evidence>
<dbReference type="InterPro" id="IPR013221">
    <property type="entry name" value="Mur_ligase_cen"/>
</dbReference>
<feature type="domain" description="Mur ligase C-terminal" evidence="11">
    <location>
        <begin position="296"/>
        <end position="385"/>
    </location>
</feature>
<dbReference type="PANTHER" id="PTHR11136">
    <property type="entry name" value="FOLYLPOLYGLUTAMATE SYNTHASE-RELATED"/>
    <property type="match status" value="1"/>
</dbReference>
<dbReference type="PIRSF" id="PIRSF001563">
    <property type="entry name" value="Folylpolyglu_synth"/>
    <property type="match status" value="1"/>
</dbReference>
<comment type="caution">
    <text evidence="13">The sequence shown here is derived from an EMBL/GenBank/DDBJ whole genome shotgun (WGS) entry which is preliminary data.</text>
</comment>
<evidence type="ECO:0000256" key="4">
    <source>
        <dbReference type="ARBA" id="ARBA00022723"/>
    </source>
</evidence>
<dbReference type="SUPFAM" id="SSF53244">
    <property type="entry name" value="MurD-like peptide ligases, peptide-binding domain"/>
    <property type="match status" value="1"/>
</dbReference>
<gene>
    <name evidence="13" type="primary">folC</name>
    <name evidence="13" type="ORF">GCM10017783_16650</name>
</gene>
<dbReference type="EMBL" id="BNAL01000019">
    <property type="protein sequence ID" value="GHG04681.1"/>
    <property type="molecule type" value="Genomic_DNA"/>
</dbReference>
<evidence type="ECO:0000256" key="9">
    <source>
        <dbReference type="ARBA" id="ARBA00047493"/>
    </source>
</evidence>
<evidence type="ECO:0000256" key="6">
    <source>
        <dbReference type="ARBA" id="ARBA00022840"/>
    </source>
</evidence>
<keyword evidence="5 10" id="KW-0547">Nucleotide-binding</keyword>
<reference evidence="14" key="1">
    <citation type="journal article" date="2019" name="Int. J. Syst. Evol. Microbiol.">
        <title>The Global Catalogue of Microorganisms (GCM) 10K type strain sequencing project: providing services to taxonomists for standard genome sequencing and annotation.</title>
        <authorList>
            <consortium name="The Broad Institute Genomics Platform"/>
            <consortium name="The Broad Institute Genome Sequencing Center for Infectious Disease"/>
            <person name="Wu L."/>
            <person name="Ma J."/>
        </authorList>
    </citation>
    <scope>NUCLEOTIDE SEQUENCE [LARGE SCALE GENOMIC DNA]</scope>
    <source>
        <strain evidence="14">CGMCC 1.18439</strain>
    </source>
</reference>
<dbReference type="PANTHER" id="PTHR11136:SF0">
    <property type="entry name" value="DIHYDROFOLATE SYNTHETASE-RELATED"/>
    <property type="match status" value="1"/>
</dbReference>
<dbReference type="InterPro" id="IPR004101">
    <property type="entry name" value="Mur_ligase_C"/>
</dbReference>
<dbReference type="SUPFAM" id="SSF53623">
    <property type="entry name" value="MurD-like peptide ligases, catalytic domain"/>
    <property type="match status" value="1"/>
</dbReference>
<name>A0ABQ3K632_9DEIO</name>
<keyword evidence="4" id="KW-0479">Metal-binding</keyword>
<keyword evidence="7" id="KW-0460">Magnesium</keyword>
<keyword evidence="6 10" id="KW-0067">ATP-binding</keyword>
<dbReference type="NCBIfam" id="TIGR01499">
    <property type="entry name" value="folC"/>
    <property type="match status" value="1"/>
</dbReference>
<dbReference type="Pfam" id="PF08245">
    <property type="entry name" value="Mur_ligase_M"/>
    <property type="match status" value="1"/>
</dbReference>
<evidence type="ECO:0000256" key="3">
    <source>
        <dbReference type="ARBA" id="ARBA00022598"/>
    </source>
</evidence>
<evidence type="ECO:0000256" key="2">
    <source>
        <dbReference type="ARBA" id="ARBA00013025"/>
    </source>
</evidence>